<dbReference type="AlphaFoldDB" id="A0A381FCH7"/>
<dbReference type="PANTHER" id="PTHR24567">
    <property type="entry name" value="CRP FAMILY TRANSCRIPTIONAL REGULATORY PROTEIN"/>
    <property type="match status" value="1"/>
</dbReference>
<dbReference type="InterPro" id="IPR050397">
    <property type="entry name" value="Env_Response_Regulators"/>
</dbReference>
<gene>
    <name evidence="2" type="primary">crp_4</name>
    <name evidence="2" type="ORF">NCTC13532_00721</name>
</gene>
<dbReference type="SUPFAM" id="SSF46785">
    <property type="entry name" value="Winged helix' DNA-binding domain"/>
    <property type="match status" value="1"/>
</dbReference>
<dbReference type="PROSITE" id="PS50042">
    <property type="entry name" value="CNMP_BINDING_3"/>
    <property type="match status" value="1"/>
</dbReference>
<feature type="domain" description="Cyclic nucleotide-binding" evidence="1">
    <location>
        <begin position="15"/>
        <end position="117"/>
    </location>
</feature>
<dbReference type="InterPro" id="IPR036390">
    <property type="entry name" value="WH_DNA-bd_sf"/>
</dbReference>
<evidence type="ECO:0000313" key="3">
    <source>
        <dbReference type="Proteomes" id="UP000254282"/>
    </source>
</evidence>
<dbReference type="Gene3D" id="2.60.120.10">
    <property type="entry name" value="Jelly Rolls"/>
    <property type="match status" value="1"/>
</dbReference>
<dbReference type="PANTHER" id="PTHR24567:SF26">
    <property type="entry name" value="REGULATORY PROTEIN YEIL"/>
    <property type="match status" value="1"/>
</dbReference>
<dbReference type="GO" id="GO:0003700">
    <property type="term" value="F:DNA-binding transcription factor activity"/>
    <property type="evidence" value="ECO:0007669"/>
    <property type="project" value="TreeGrafter"/>
</dbReference>
<organism evidence="2 3">
    <name type="scientific">Chryseobacterium indoltheticum</name>
    <dbReference type="NCBI Taxonomy" id="254"/>
    <lineage>
        <taxon>Bacteria</taxon>
        <taxon>Pseudomonadati</taxon>
        <taxon>Bacteroidota</taxon>
        <taxon>Flavobacteriia</taxon>
        <taxon>Flavobacteriales</taxon>
        <taxon>Weeksellaceae</taxon>
        <taxon>Chryseobacterium group</taxon>
        <taxon>Chryseobacterium</taxon>
    </lineage>
</organism>
<reference evidence="2 3" key="1">
    <citation type="submission" date="2018-06" db="EMBL/GenBank/DDBJ databases">
        <authorList>
            <consortium name="Pathogen Informatics"/>
            <person name="Doyle S."/>
        </authorList>
    </citation>
    <scope>NUCLEOTIDE SEQUENCE [LARGE SCALE GENOMIC DNA]</scope>
    <source>
        <strain evidence="2 3">NCTC13532</strain>
    </source>
</reference>
<evidence type="ECO:0000259" key="1">
    <source>
        <dbReference type="PROSITE" id="PS50042"/>
    </source>
</evidence>
<accession>A0A381FCH7</accession>
<sequence length="198" mass="22553">MAIKEIFLHSAEAIEEQYNAGEYVFREGSIPEYYYQIIEGTLKLNSYNNEGKEFIQNIFTDGSCFGESMLVLGKPYPVNAVALSKCTILKVSRSQFFQLLQKHPDLFAEIYAALADNTFEKQALMSTITTENIEGRLTEIMDLMKESHTNKDKFSLEIPYNKQLLASLTGLSIESTATALQKMEENNVVKIKDKKIFY</sequence>
<dbReference type="GO" id="GO:0005829">
    <property type="term" value="C:cytosol"/>
    <property type="evidence" value="ECO:0007669"/>
    <property type="project" value="TreeGrafter"/>
</dbReference>
<dbReference type="InterPro" id="IPR014710">
    <property type="entry name" value="RmlC-like_jellyroll"/>
</dbReference>
<name>A0A381FCH7_9FLAO</name>
<dbReference type="Pfam" id="PF00027">
    <property type="entry name" value="cNMP_binding"/>
    <property type="match status" value="1"/>
</dbReference>
<protein>
    <submittedName>
        <fullName evidence="2">cAMP regulatory protein</fullName>
    </submittedName>
</protein>
<dbReference type="SUPFAM" id="SSF51206">
    <property type="entry name" value="cAMP-binding domain-like"/>
    <property type="match status" value="1"/>
</dbReference>
<dbReference type="EMBL" id="UFVR01000004">
    <property type="protein sequence ID" value="SUX44260.1"/>
    <property type="molecule type" value="Genomic_DNA"/>
</dbReference>
<evidence type="ECO:0000313" key="2">
    <source>
        <dbReference type="EMBL" id="SUX44260.1"/>
    </source>
</evidence>
<dbReference type="SMART" id="SM00100">
    <property type="entry name" value="cNMP"/>
    <property type="match status" value="1"/>
</dbReference>
<proteinExistence type="predicted"/>
<dbReference type="InterPro" id="IPR018490">
    <property type="entry name" value="cNMP-bd_dom_sf"/>
</dbReference>
<dbReference type="InterPro" id="IPR000595">
    <property type="entry name" value="cNMP-bd_dom"/>
</dbReference>
<dbReference type="CDD" id="cd00038">
    <property type="entry name" value="CAP_ED"/>
    <property type="match status" value="1"/>
</dbReference>
<dbReference type="RefSeq" id="WP_115619261.1">
    <property type="nucleotide sequence ID" value="NZ_UFVR01000004.1"/>
</dbReference>
<dbReference type="Proteomes" id="UP000254282">
    <property type="component" value="Unassembled WGS sequence"/>
</dbReference>